<dbReference type="Pfam" id="PF01551">
    <property type="entry name" value="Peptidase_M23"/>
    <property type="match status" value="1"/>
</dbReference>
<dbReference type="CDD" id="cd12797">
    <property type="entry name" value="M23_peptidase"/>
    <property type="match status" value="1"/>
</dbReference>
<feature type="chain" id="PRO_5038614794" evidence="2">
    <location>
        <begin position="22"/>
        <end position="335"/>
    </location>
</feature>
<evidence type="ECO:0000259" key="3">
    <source>
        <dbReference type="Pfam" id="PF01551"/>
    </source>
</evidence>
<protein>
    <submittedName>
        <fullName evidence="4">M23 family metallopeptidase</fullName>
    </submittedName>
</protein>
<proteinExistence type="predicted"/>
<dbReference type="Gene3D" id="2.70.70.10">
    <property type="entry name" value="Glucose Permease (Domain IIA)"/>
    <property type="match status" value="1"/>
</dbReference>
<feature type="signal peptide" evidence="2">
    <location>
        <begin position="1"/>
        <end position="21"/>
    </location>
</feature>
<dbReference type="PROSITE" id="PS51257">
    <property type="entry name" value="PROKAR_LIPOPROTEIN"/>
    <property type="match status" value="1"/>
</dbReference>
<evidence type="ECO:0000313" key="4">
    <source>
        <dbReference type="EMBL" id="GIP17877.1"/>
    </source>
</evidence>
<accession>A0A919YRE1</accession>
<keyword evidence="5" id="KW-1185">Reference proteome</keyword>
<evidence type="ECO:0000256" key="1">
    <source>
        <dbReference type="SAM" id="MobiDB-lite"/>
    </source>
</evidence>
<feature type="compositionally biased region" description="Polar residues" evidence="1">
    <location>
        <begin position="38"/>
        <end position="49"/>
    </location>
</feature>
<dbReference type="EMBL" id="BOSE01000007">
    <property type="protein sequence ID" value="GIP17877.1"/>
    <property type="molecule type" value="Genomic_DNA"/>
</dbReference>
<name>A0A919YRE1_9BACL</name>
<dbReference type="Proteomes" id="UP000683139">
    <property type="component" value="Unassembled WGS sequence"/>
</dbReference>
<dbReference type="InterPro" id="IPR050570">
    <property type="entry name" value="Cell_wall_metabolism_enzyme"/>
</dbReference>
<feature type="domain" description="M23ase beta-sheet core" evidence="3">
    <location>
        <begin position="215"/>
        <end position="308"/>
    </location>
</feature>
<reference evidence="4" key="1">
    <citation type="submission" date="2021-03" db="EMBL/GenBank/DDBJ databases">
        <title>Antimicrobial resistance genes in bacteria isolated from Japanese honey, and their potential for conferring macrolide and lincosamide resistance in the American foulbrood pathogen Paenibacillus larvae.</title>
        <authorList>
            <person name="Okamoto M."/>
            <person name="Kumagai M."/>
            <person name="Kanamori H."/>
            <person name="Takamatsu D."/>
        </authorList>
    </citation>
    <scope>NUCLEOTIDE SEQUENCE</scope>
    <source>
        <strain evidence="4">J40TS1</strain>
    </source>
</reference>
<comment type="caution">
    <text evidence="4">The sequence shown here is derived from an EMBL/GenBank/DDBJ whole genome shotgun (WGS) entry which is preliminary data.</text>
</comment>
<dbReference type="PANTHER" id="PTHR21666:SF270">
    <property type="entry name" value="MUREIN HYDROLASE ACTIVATOR ENVC"/>
    <property type="match status" value="1"/>
</dbReference>
<dbReference type="RefSeq" id="WP_246563691.1">
    <property type="nucleotide sequence ID" value="NZ_BOSE01000007.1"/>
</dbReference>
<dbReference type="SUPFAM" id="SSF51261">
    <property type="entry name" value="Duplicated hybrid motif"/>
    <property type="match status" value="1"/>
</dbReference>
<dbReference type="AlphaFoldDB" id="A0A919YRE1"/>
<sequence>MRKRSYMVQLFAVVLVSVLLAGCGDAQNQGGNEMPEATNENVEQPPNNESNIAGENIASAMLKGEAKQLYAQFSSDLQGIVTEQDFISLVNEFTAGVAQFELASTMDINGYRSYVWSDAEQSKGLTAIVDEQNTIAGFQVLPLTSYPDTDQLYSTTTFQLPFADEWLVFWGGKNVFLNYHYEYEHVRYAYDFIKVKDGYSYDGDPTHNESYYAFGAEVLAPAGGVVVEVVDGIEDNIPGQMNEQQPAGNIVVIEHQNGEFSELAHFKKDSIVVQVGDTVKAGQLLGECGNSGNSSEPHIHFQVYKKNEDSSGLVIPVAFADGKEWVRGELAAGNK</sequence>
<gene>
    <name evidence="4" type="ORF">J40TS1_35190</name>
</gene>
<dbReference type="GO" id="GO:0004222">
    <property type="term" value="F:metalloendopeptidase activity"/>
    <property type="evidence" value="ECO:0007669"/>
    <property type="project" value="TreeGrafter"/>
</dbReference>
<dbReference type="PANTHER" id="PTHR21666">
    <property type="entry name" value="PEPTIDASE-RELATED"/>
    <property type="match status" value="1"/>
</dbReference>
<keyword evidence="2" id="KW-0732">Signal</keyword>
<dbReference type="InterPro" id="IPR011055">
    <property type="entry name" value="Dup_hybrid_motif"/>
</dbReference>
<feature type="region of interest" description="Disordered" evidence="1">
    <location>
        <begin position="30"/>
        <end position="49"/>
    </location>
</feature>
<evidence type="ECO:0000313" key="5">
    <source>
        <dbReference type="Proteomes" id="UP000683139"/>
    </source>
</evidence>
<evidence type="ECO:0000256" key="2">
    <source>
        <dbReference type="SAM" id="SignalP"/>
    </source>
</evidence>
<dbReference type="InterPro" id="IPR016047">
    <property type="entry name" value="M23ase_b-sheet_dom"/>
</dbReference>
<organism evidence="4 5">
    <name type="scientific">Paenibacillus montaniterrae</name>
    <dbReference type="NCBI Taxonomy" id="429341"/>
    <lineage>
        <taxon>Bacteria</taxon>
        <taxon>Bacillati</taxon>
        <taxon>Bacillota</taxon>
        <taxon>Bacilli</taxon>
        <taxon>Bacillales</taxon>
        <taxon>Paenibacillaceae</taxon>
        <taxon>Paenibacillus</taxon>
    </lineage>
</organism>